<gene>
    <name evidence="1" type="ORF">PACLA_8A077804</name>
</gene>
<dbReference type="EMBL" id="CACRXK020006443">
    <property type="protein sequence ID" value="CAB4009413.1"/>
    <property type="molecule type" value="Genomic_DNA"/>
</dbReference>
<dbReference type="PANTHER" id="PTHR37984:SF8">
    <property type="entry name" value="CCHC-TYPE DOMAIN-CONTAINING PROTEIN"/>
    <property type="match status" value="1"/>
</dbReference>
<evidence type="ECO:0000313" key="2">
    <source>
        <dbReference type="Proteomes" id="UP001152795"/>
    </source>
</evidence>
<comment type="caution">
    <text evidence="1">The sequence shown here is derived from an EMBL/GenBank/DDBJ whole genome shotgun (WGS) entry which is preliminary data.</text>
</comment>
<accession>A0A6S7HZ46</accession>
<proteinExistence type="predicted"/>
<dbReference type="OrthoDB" id="10061340at2759"/>
<dbReference type="Proteomes" id="UP001152795">
    <property type="component" value="Unassembled WGS sequence"/>
</dbReference>
<evidence type="ECO:0000313" key="1">
    <source>
        <dbReference type="EMBL" id="CAB4009413.1"/>
    </source>
</evidence>
<name>A0A6S7HZ46_PARCT</name>
<keyword evidence="2" id="KW-1185">Reference proteome</keyword>
<dbReference type="InterPro" id="IPR050951">
    <property type="entry name" value="Retrovirus_Pol_polyprotein"/>
</dbReference>
<protein>
    <submittedName>
        <fullName evidence="1">Uncharacterized protein</fullName>
    </submittedName>
</protein>
<dbReference type="PANTHER" id="PTHR37984">
    <property type="entry name" value="PROTEIN CBG26694"/>
    <property type="match status" value="1"/>
</dbReference>
<organism evidence="1 2">
    <name type="scientific">Paramuricea clavata</name>
    <name type="common">Red gorgonian</name>
    <name type="synonym">Violescent sea-whip</name>
    <dbReference type="NCBI Taxonomy" id="317549"/>
    <lineage>
        <taxon>Eukaryota</taxon>
        <taxon>Metazoa</taxon>
        <taxon>Cnidaria</taxon>
        <taxon>Anthozoa</taxon>
        <taxon>Octocorallia</taxon>
        <taxon>Malacalcyonacea</taxon>
        <taxon>Plexauridae</taxon>
        <taxon>Paramuricea</taxon>
    </lineage>
</organism>
<dbReference type="AlphaFoldDB" id="A0A6S7HZ46"/>
<sequence>MLKYLPISEERLLQIQRETENDESLQVLKAVIQQGWPEQKSALPNIISPYYNMRDEMSVQNGLIFKGERVVVPRAIRSDLMKRVHNAHLGVNGCLNRPESVYTGLGCPGTSRILCQLARCVENMNEARRKKL</sequence>
<reference evidence="1" key="1">
    <citation type="submission" date="2020-04" db="EMBL/GenBank/DDBJ databases">
        <authorList>
            <person name="Alioto T."/>
            <person name="Alioto T."/>
            <person name="Gomez Garrido J."/>
        </authorList>
    </citation>
    <scope>NUCLEOTIDE SEQUENCE</scope>
    <source>
        <strain evidence="1">A484AB</strain>
    </source>
</reference>